<proteinExistence type="inferred from homology"/>
<evidence type="ECO:0000256" key="1">
    <source>
        <dbReference type="ARBA" id="ARBA00001141"/>
    </source>
</evidence>
<comment type="pathway">
    <text evidence="3">Lipid metabolism.</text>
</comment>
<dbReference type="EC" id="2.3.1.51" evidence="5 9"/>
<evidence type="ECO:0000313" key="12">
    <source>
        <dbReference type="EMBL" id="CAL1328976.1"/>
    </source>
</evidence>
<keyword evidence="10" id="KW-0472">Membrane</keyword>
<dbReference type="RefSeq" id="WP_341765035.1">
    <property type="nucleotide sequence ID" value="NZ_OZ034688.1"/>
</dbReference>
<dbReference type="Proteomes" id="UP001497533">
    <property type="component" value="Chromosome"/>
</dbReference>
<sequence length="243" mass="28065">MLALIRIIFTIIFIICLYIIGIIYCLYSPRNPKHVMIFGRIFGKLSKIFGIKIIKRISLKSKNFDKAIYISNHQNIFDMITISNAIQSNTVTVGKKSLLLIPFFGFLYWITGNILINRNNNLKAHNTIIQIVKQIKMKNISVWIFPEGTRSRGKGLLPFKSGAFYTAIKAKVPIIPICLSTIHNKIKLNRWNNGYVIIEILEPIDTSKYNSKNIRILSNYCYKIIKNKISKLDNEILKLNEKK</sequence>
<dbReference type="CDD" id="cd07989">
    <property type="entry name" value="LPLAT_AGPAT-like"/>
    <property type="match status" value="1"/>
</dbReference>
<keyword evidence="8 9" id="KW-0012">Acyltransferase</keyword>
<keyword evidence="13" id="KW-1185">Reference proteome</keyword>
<keyword evidence="10" id="KW-1133">Transmembrane helix</keyword>
<dbReference type="InterPro" id="IPR004552">
    <property type="entry name" value="AGP_acyltrans"/>
</dbReference>
<feature type="domain" description="Phospholipid/glycerol acyltransferase" evidence="11">
    <location>
        <begin position="67"/>
        <end position="182"/>
    </location>
</feature>
<evidence type="ECO:0000256" key="8">
    <source>
        <dbReference type="ARBA" id="ARBA00023315"/>
    </source>
</evidence>
<keyword evidence="9" id="KW-1208">Phospholipid metabolism</keyword>
<protein>
    <recommendedName>
        <fullName evidence="6 9">1-acyl-sn-glycerol-3-phosphate acyltransferase</fullName>
        <ecNumber evidence="5 9">2.3.1.51</ecNumber>
    </recommendedName>
</protein>
<evidence type="ECO:0000256" key="9">
    <source>
        <dbReference type="RuleBase" id="RU361267"/>
    </source>
</evidence>
<dbReference type="PANTHER" id="PTHR10434">
    <property type="entry name" value="1-ACYL-SN-GLYCEROL-3-PHOSPHATE ACYLTRANSFERASE"/>
    <property type="match status" value="1"/>
</dbReference>
<evidence type="ECO:0000256" key="10">
    <source>
        <dbReference type="SAM" id="Phobius"/>
    </source>
</evidence>
<evidence type="ECO:0000259" key="11">
    <source>
        <dbReference type="SMART" id="SM00563"/>
    </source>
</evidence>
<feature type="transmembrane region" description="Helical" evidence="10">
    <location>
        <begin position="6"/>
        <end position="27"/>
    </location>
</feature>
<evidence type="ECO:0000256" key="4">
    <source>
        <dbReference type="ARBA" id="ARBA00008655"/>
    </source>
</evidence>
<evidence type="ECO:0000256" key="7">
    <source>
        <dbReference type="ARBA" id="ARBA00022679"/>
    </source>
</evidence>
<dbReference type="SUPFAM" id="SSF69593">
    <property type="entry name" value="Glycerol-3-phosphate (1)-acyltransferase"/>
    <property type="match status" value="1"/>
</dbReference>
<comment type="domain">
    <text evidence="9">The HXXXXD motif is essential for acyltransferase activity and may constitute the binding site for the phosphate moiety of the glycerol-3-phosphate.</text>
</comment>
<comment type="pathway">
    <text evidence="2">Phospholipid metabolism; CDP-diacylglycerol biosynthesis; CDP-diacylglycerol from sn-glycerol 3-phosphate: step 2/3.</text>
</comment>
<dbReference type="PANTHER" id="PTHR10434:SF11">
    <property type="entry name" value="1-ACYL-SN-GLYCEROL-3-PHOSPHATE ACYLTRANSFERASE"/>
    <property type="match status" value="1"/>
</dbReference>
<evidence type="ECO:0000313" key="13">
    <source>
        <dbReference type="Proteomes" id="UP001497533"/>
    </source>
</evidence>
<dbReference type="GO" id="GO:0003841">
    <property type="term" value="F:1-acylglycerol-3-phosphate O-acyltransferase activity"/>
    <property type="evidence" value="ECO:0007669"/>
    <property type="project" value="UniProtKB-EC"/>
</dbReference>
<keyword evidence="7 9" id="KW-0808">Transferase</keyword>
<name>A0ABM9NNC7_9GAMM</name>
<evidence type="ECO:0000256" key="5">
    <source>
        <dbReference type="ARBA" id="ARBA00013211"/>
    </source>
</evidence>
<keyword evidence="10" id="KW-0812">Transmembrane</keyword>
<dbReference type="InterPro" id="IPR002123">
    <property type="entry name" value="Plipid/glycerol_acylTrfase"/>
</dbReference>
<feature type="transmembrane region" description="Helical" evidence="10">
    <location>
        <begin position="98"/>
        <end position="116"/>
    </location>
</feature>
<dbReference type="Pfam" id="PF01553">
    <property type="entry name" value="Acyltransferase"/>
    <property type="match status" value="1"/>
</dbReference>
<reference evidence="12" key="1">
    <citation type="submission" date="2024-04" db="EMBL/GenBank/DDBJ databases">
        <authorList>
            <person name="Manzano-Marin A."/>
            <person name="Manzano-Marin A."/>
            <person name="Alejandro Manzano Marin A."/>
        </authorList>
    </citation>
    <scope>NUCLEOTIDE SEQUENCE [LARGE SCALE GENOMIC DNA]</scope>
    <source>
        <strain evidence="12">TABTEA</strain>
    </source>
</reference>
<dbReference type="EMBL" id="OZ034688">
    <property type="protein sequence ID" value="CAL1328976.1"/>
    <property type="molecule type" value="Genomic_DNA"/>
</dbReference>
<keyword evidence="9" id="KW-0444">Lipid biosynthesis</keyword>
<keyword evidence="9" id="KW-0594">Phospholipid biosynthesis</keyword>
<evidence type="ECO:0000256" key="6">
    <source>
        <dbReference type="ARBA" id="ARBA00016139"/>
    </source>
</evidence>
<comment type="similarity">
    <text evidence="4 9">Belongs to the 1-acyl-sn-glycerol-3-phosphate acyltransferase family.</text>
</comment>
<keyword evidence="9" id="KW-0443">Lipid metabolism</keyword>
<dbReference type="SMART" id="SM00563">
    <property type="entry name" value="PlsC"/>
    <property type="match status" value="1"/>
</dbReference>
<evidence type="ECO:0000256" key="3">
    <source>
        <dbReference type="ARBA" id="ARBA00005189"/>
    </source>
</evidence>
<evidence type="ECO:0000256" key="2">
    <source>
        <dbReference type="ARBA" id="ARBA00004728"/>
    </source>
</evidence>
<accession>A0ABM9NNC7</accession>
<dbReference type="NCBIfam" id="TIGR00530">
    <property type="entry name" value="AGP_acyltrn"/>
    <property type="match status" value="1"/>
</dbReference>
<organism evidence="12 13">
    <name type="scientific">Candidatus Providencia siddallii</name>
    <dbReference type="NCBI Taxonomy" id="1715285"/>
    <lineage>
        <taxon>Bacteria</taxon>
        <taxon>Pseudomonadati</taxon>
        <taxon>Pseudomonadota</taxon>
        <taxon>Gammaproteobacteria</taxon>
        <taxon>Enterobacterales</taxon>
        <taxon>Morganellaceae</taxon>
        <taxon>Providencia</taxon>
    </lineage>
</organism>
<comment type="catalytic activity">
    <reaction evidence="1 9">
        <text>a 1-acyl-sn-glycero-3-phosphate + an acyl-CoA = a 1,2-diacyl-sn-glycero-3-phosphate + CoA</text>
        <dbReference type="Rhea" id="RHEA:19709"/>
        <dbReference type="ChEBI" id="CHEBI:57287"/>
        <dbReference type="ChEBI" id="CHEBI:57970"/>
        <dbReference type="ChEBI" id="CHEBI:58342"/>
        <dbReference type="ChEBI" id="CHEBI:58608"/>
        <dbReference type="EC" id="2.3.1.51"/>
    </reaction>
</comment>
<gene>
    <name evidence="12" type="primary">plsC</name>
    <name evidence="12" type="ORF">PRHACTZTBTEA_036</name>
</gene>